<evidence type="ECO:0000256" key="3">
    <source>
        <dbReference type="ARBA" id="ARBA00022801"/>
    </source>
</evidence>
<dbReference type="Gene3D" id="3.30.1120.10">
    <property type="match status" value="1"/>
</dbReference>
<evidence type="ECO:0000313" key="6">
    <source>
        <dbReference type="EMBL" id="MCX2982950.1"/>
    </source>
</evidence>
<dbReference type="SUPFAM" id="SSF53649">
    <property type="entry name" value="Alkaline phosphatase-like"/>
    <property type="match status" value="1"/>
</dbReference>
<evidence type="ECO:0000313" key="7">
    <source>
        <dbReference type="Proteomes" id="UP001143362"/>
    </source>
</evidence>
<dbReference type="SUPFAM" id="SSF49899">
    <property type="entry name" value="Concanavalin A-like lectins/glucanases"/>
    <property type="match status" value="1"/>
</dbReference>
<evidence type="ECO:0000256" key="1">
    <source>
        <dbReference type="ARBA" id="ARBA00008779"/>
    </source>
</evidence>
<dbReference type="Pfam" id="PF00884">
    <property type="entry name" value="Sulfatase"/>
    <property type="match status" value="1"/>
</dbReference>
<dbReference type="InterPro" id="IPR050738">
    <property type="entry name" value="Sulfatase"/>
</dbReference>
<comment type="similarity">
    <text evidence="1">Belongs to the sulfatase family.</text>
</comment>
<dbReference type="PANTHER" id="PTHR42693:SF43">
    <property type="entry name" value="BLL2667 PROTEIN"/>
    <property type="match status" value="1"/>
</dbReference>
<sequence>MLGLKLAWIVAIGGLLAALGARDAGASGLVLPAPAAPAAQARGLTVGEVPRDGFSSRSAPAGAPNVLVVLLDDVGFAAASTFGGLVPTPYLTQLAEGGLSYNRFHTTAICSPTRASLMTGRNPHAVGVGSVINSVQPWRGRSGLLQSDTATIAEILRLNGYATGMFGKWHLTPDHEASPMGPFDRWPTQQGFETFYGFLGGETHQFEPTLFAGTQLVQRPAGDNYHVTSDLTERSIDWIKLQQSLRPEQPFFLYLAPGATHAPLHAPKAWIDKFAGQFDRGWDVAREKIFARQLELGVIPPGTELTPRPPELRAWDTLDSEEQQVAARLMEVYAGFLAHTDAEVGRVLESLREQGLFDNTLVFYIVGDNGASGEGGGDYGTWNEMGRIQGIVQSPAELLKRYDEIGGTDSYPHYSAGWAWATNTPFRWVKQVASHLGGTRNPLVVSWPDGIAAKDELRTQFSHVNDIFPTVLEAAKLPAPALVNGIGQKPLDGFSLLYSFDDAVAPEVHATQYFEVRANRALYHKGWMVSSRNENSVPWHGLIATDDQLPEDKWELYDLRSDFSQAKDVARENPRQLQKLVNLFWAEAGRNQVLPLSGRPSGEPPFAPLGAGRSAVSYYPGAVGLHETAIPSLKNRSHSITARIAVPEIGASGVIATQGGVVAGWALYVNEEGHASYVYNLAGKSITTISADQPLKPGPAQLALEFDYDGGGYGRGADLVLKVDGKRVARGRIERSIPAIFSIDETFDVGTDTGSPAGHYPANFAFTGTIEEVRIAVDG</sequence>
<reference evidence="6" key="1">
    <citation type="submission" date="2019-02" db="EMBL/GenBank/DDBJ databases">
        <authorList>
            <person name="Li S.-H."/>
        </authorList>
    </citation>
    <scope>NUCLEOTIDE SEQUENCE</scope>
    <source>
        <strain evidence="6">IMCC14734</strain>
    </source>
</reference>
<keyword evidence="3" id="KW-0378">Hydrolase</keyword>
<keyword evidence="4" id="KW-0106">Calcium</keyword>
<name>A0ABT3TL21_9GAMM</name>
<feature type="domain" description="Sulfatase N-terminal" evidence="5">
    <location>
        <begin position="64"/>
        <end position="475"/>
    </location>
</feature>
<proteinExistence type="inferred from homology"/>
<evidence type="ECO:0000259" key="5">
    <source>
        <dbReference type="Pfam" id="PF00884"/>
    </source>
</evidence>
<gene>
    <name evidence="6" type="ORF">EYC98_18975</name>
</gene>
<dbReference type="CDD" id="cd16025">
    <property type="entry name" value="PAS_like"/>
    <property type="match status" value="1"/>
</dbReference>
<organism evidence="6 7">
    <name type="scientific">Candidatus Litorirhabdus singularis</name>
    <dbReference type="NCBI Taxonomy" id="2518993"/>
    <lineage>
        <taxon>Bacteria</taxon>
        <taxon>Pseudomonadati</taxon>
        <taxon>Pseudomonadota</taxon>
        <taxon>Gammaproteobacteria</taxon>
        <taxon>Cellvibrionales</taxon>
        <taxon>Halieaceae</taxon>
        <taxon>Candidatus Litorirhabdus</taxon>
    </lineage>
</organism>
<dbReference type="InterPro" id="IPR000917">
    <property type="entry name" value="Sulfatase_N"/>
</dbReference>
<dbReference type="Gene3D" id="3.40.720.10">
    <property type="entry name" value="Alkaline Phosphatase, subunit A"/>
    <property type="match status" value="1"/>
</dbReference>
<dbReference type="InterPro" id="IPR013320">
    <property type="entry name" value="ConA-like_dom_sf"/>
</dbReference>
<dbReference type="EMBL" id="SHNN01000005">
    <property type="protein sequence ID" value="MCX2982950.1"/>
    <property type="molecule type" value="Genomic_DNA"/>
</dbReference>
<dbReference type="Proteomes" id="UP001143362">
    <property type="component" value="Unassembled WGS sequence"/>
</dbReference>
<dbReference type="RefSeq" id="WP_279246982.1">
    <property type="nucleotide sequence ID" value="NZ_SHNN01000005.1"/>
</dbReference>
<evidence type="ECO:0000256" key="4">
    <source>
        <dbReference type="ARBA" id="ARBA00022837"/>
    </source>
</evidence>
<dbReference type="InterPro" id="IPR017850">
    <property type="entry name" value="Alkaline_phosphatase_core_sf"/>
</dbReference>
<keyword evidence="7" id="KW-1185">Reference proteome</keyword>
<evidence type="ECO:0000256" key="2">
    <source>
        <dbReference type="ARBA" id="ARBA00022723"/>
    </source>
</evidence>
<dbReference type="InterPro" id="IPR024607">
    <property type="entry name" value="Sulfatase_CS"/>
</dbReference>
<keyword evidence="2" id="KW-0479">Metal-binding</keyword>
<accession>A0ABT3TL21</accession>
<comment type="caution">
    <text evidence="6">The sequence shown here is derived from an EMBL/GenBank/DDBJ whole genome shotgun (WGS) entry which is preliminary data.</text>
</comment>
<dbReference type="PANTHER" id="PTHR42693">
    <property type="entry name" value="ARYLSULFATASE FAMILY MEMBER"/>
    <property type="match status" value="1"/>
</dbReference>
<dbReference type="PROSITE" id="PS00523">
    <property type="entry name" value="SULFATASE_1"/>
    <property type="match status" value="1"/>
</dbReference>
<protein>
    <submittedName>
        <fullName evidence="6">Arylsulfatase</fullName>
    </submittedName>
</protein>